<dbReference type="Proteomes" id="UP000831290">
    <property type="component" value="Chromosome"/>
</dbReference>
<dbReference type="Pfam" id="PF14310">
    <property type="entry name" value="Fn3-like"/>
    <property type="match status" value="1"/>
</dbReference>
<keyword evidence="3" id="KW-0119">Carbohydrate metabolism</keyword>
<dbReference type="PANTHER" id="PTHR42715">
    <property type="entry name" value="BETA-GLUCOSIDASE"/>
    <property type="match status" value="1"/>
</dbReference>
<dbReference type="PANTHER" id="PTHR42715:SF10">
    <property type="entry name" value="BETA-GLUCOSIDASE"/>
    <property type="match status" value="1"/>
</dbReference>
<dbReference type="InterPro" id="IPR019800">
    <property type="entry name" value="Glyco_hydro_3_AS"/>
</dbReference>
<feature type="signal peptide" evidence="5">
    <location>
        <begin position="1"/>
        <end position="18"/>
    </location>
</feature>
<dbReference type="SUPFAM" id="SSF52279">
    <property type="entry name" value="Beta-D-glucan exohydrolase, C-terminal domain"/>
    <property type="match status" value="1"/>
</dbReference>
<dbReference type="InterPro" id="IPR036962">
    <property type="entry name" value="Glyco_hydro_3_N_sf"/>
</dbReference>
<evidence type="ECO:0000256" key="5">
    <source>
        <dbReference type="SAM" id="SignalP"/>
    </source>
</evidence>
<feature type="chain" id="PRO_5039441116" evidence="5">
    <location>
        <begin position="19"/>
        <end position="772"/>
    </location>
</feature>
<dbReference type="InterPro" id="IPR002772">
    <property type="entry name" value="Glyco_hydro_3_C"/>
</dbReference>
<keyword evidence="4" id="KW-0326">Glycosidase</keyword>
<gene>
    <name evidence="7" type="ORF">MQE35_09760</name>
</gene>
<dbReference type="RefSeq" id="WP_255841172.1">
    <property type="nucleotide sequence ID" value="NZ_CP094358.1"/>
</dbReference>
<name>A0A9E6ZKR9_9FLAO</name>
<sequence length="772" mass="85577">MKKAILFLSVLISLSLYSQKNNSDVQELIKQLSLEEKVYLVIGTGMDIPGISQSAQAPQATVGVTKNKVPGAAGTSYQIKKLDMPAIVFADGPAGIRISPTRENLPGETFYATAFPTATALSSTWHLDLVTLMGKAFGNEGKEYGIDFLLAPALNIHRNPLGGRNFEYYSEDPVLSGKIAAAFVKGVQSEGIGATIKHFVANNSETNRMALNTIVGERALREIYLRGFKIAIDEGKPWAVMSSYNKINGTYASENHQLLTNLLRDEWKYEGFVMTDWFAGKDAVSQMKAGNDLLMPGTEQQAEAILNAVKEGRLKEDILDRNIENILRQYLKTPSFKNYKSSNKPDLEANKTLARNIATEGMVLLKNEGILPFKNTLKVALLGVTSYETIAGGTGSGDVNKAYMVSLEEGFMNAGFDVDELMVNSYKTYIEEEKGKIPPKKFFFEPDVLVREKLWTEEELYKIADENDVAVFTLGRTSGEFKDRTAEADFYLTDEEKNILKQISEAFHNKGKKFVIILNIGGVIETACWKNLADAILLAWQPGQEAGNAIVDVLSGKVTPSGKLPVTFPIMLNDVYSSKNFPGKLLDPSAPAPENPLMALPSEEIYEEGIYVGYRYFDTFKVKTSYPFGFGLSYTSFEYSDLSVKTKNDGVEVAFNVKNTGKYAGKEIAQVYVISPKGKIEKPEKELKGFAKTNLLNPGKSESVKIFIKNGELAYYNDHTTSWNIDRGDYHFLIGSNSQDISLTVNVKLKEMILKKTGKLLSPERKIKELKQ</sequence>
<evidence type="ECO:0000256" key="4">
    <source>
        <dbReference type="RuleBase" id="RU361161"/>
    </source>
</evidence>
<dbReference type="EMBL" id="CP094358">
    <property type="protein sequence ID" value="UOB16025.1"/>
    <property type="molecule type" value="Genomic_DNA"/>
</dbReference>
<dbReference type="GO" id="GO:0005975">
    <property type="term" value="P:carbohydrate metabolic process"/>
    <property type="evidence" value="ECO:0007669"/>
    <property type="project" value="InterPro"/>
</dbReference>
<dbReference type="PROSITE" id="PS00775">
    <property type="entry name" value="GLYCOSYL_HYDROL_F3"/>
    <property type="match status" value="1"/>
</dbReference>
<evidence type="ECO:0000313" key="8">
    <source>
        <dbReference type="Proteomes" id="UP000831290"/>
    </source>
</evidence>
<dbReference type="KEGG" id="fbm:MQE35_09760"/>
<dbReference type="PRINTS" id="PR00133">
    <property type="entry name" value="GLHYDRLASE3"/>
</dbReference>
<dbReference type="InterPro" id="IPR017853">
    <property type="entry name" value="GH"/>
</dbReference>
<dbReference type="InterPro" id="IPR050288">
    <property type="entry name" value="Cellulose_deg_GH3"/>
</dbReference>
<evidence type="ECO:0000256" key="2">
    <source>
        <dbReference type="ARBA" id="ARBA00022801"/>
    </source>
</evidence>
<dbReference type="Gene3D" id="2.60.40.10">
    <property type="entry name" value="Immunoglobulins"/>
    <property type="match status" value="1"/>
</dbReference>
<dbReference type="Pfam" id="PF00933">
    <property type="entry name" value="Glyco_hydro_3"/>
    <property type="match status" value="1"/>
</dbReference>
<dbReference type="AlphaFoldDB" id="A0A9E6ZKR9"/>
<keyword evidence="5" id="KW-0732">Signal</keyword>
<keyword evidence="8" id="KW-1185">Reference proteome</keyword>
<dbReference type="FunFam" id="2.60.40.10:FF:000495">
    <property type="entry name" value="Periplasmic beta-glucosidase"/>
    <property type="match status" value="1"/>
</dbReference>
<evidence type="ECO:0000313" key="7">
    <source>
        <dbReference type="EMBL" id="UOB16025.1"/>
    </source>
</evidence>
<dbReference type="SUPFAM" id="SSF51445">
    <property type="entry name" value="(Trans)glycosidases"/>
    <property type="match status" value="1"/>
</dbReference>
<evidence type="ECO:0000256" key="3">
    <source>
        <dbReference type="ARBA" id="ARBA00023277"/>
    </source>
</evidence>
<evidence type="ECO:0000256" key="1">
    <source>
        <dbReference type="ARBA" id="ARBA00005336"/>
    </source>
</evidence>
<keyword evidence="2 4" id="KW-0378">Hydrolase</keyword>
<evidence type="ECO:0000259" key="6">
    <source>
        <dbReference type="SMART" id="SM01217"/>
    </source>
</evidence>
<dbReference type="GO" id="GO:0008422">
    <property type="term" value="F:beta-glucosidase activity"/>
    <property type="evidence" value="ECO:0007669"/>
    <property type="project" value="UniProtKB-ARBA"/>
</dbReference>
<dbReference type="Gene3D" id="3.20.20.300">
    <property type="entry name" value="Glycoside hydrolase, family 3, N-terminal domain"/>
    <property type="match status" value="1"/>
</dbReference>
<dbReference type="SMART" id="SM01217">
    <property type="entry name" value="Fn3_like"/>
    <property type="match status" value="1"/>
</dbReference>
<dbReference type="Gene3D" id="3.40.50.1700">
    <property type="entry name" value="Glycoside hydrolase family 3 C-terminal domain"/>
    <property type="match status" value="1"/>
</dbReference>
<dbReference type="InterPro" id="IPR026891">
    <property type="entry name" value="Fn3-like"/>
</dbReference>
<reference evidence="7" key="1">
    <citation type="submission" date="2022-03" db="EMBL/GenBank/DDBJ databases">
        <title>Description of Abyssus ytuae gen. nov., sp. nov., a novel member of the family Flavobacteriaceae isolated from the sediment of Mariana Trench.</title>
        <authorList>
            <person name="Zhang J."/>
            <person name="Xu X."/>
        </authorList>
    </citation>
    <scope>NUCLEOTIDE SEQUENCE</scope>
    <source>
        <strain evidence="7">MT3330</strain>
    </source>
</reference>
<dbReference type="InterPro" id="IPR036881">
    <property type="entry name" value="Glyco_hydro_3_C_sf"/>
</dbReference>
<dbReference type="InterPro" id="IPR001764">
    <property type="entry name" value="Glyco_hydro_3_N"/>
</dbReference>
<dbReference type="InterPro" id="IPR013783">
    <property type="entry name" value="Ig-like_fold"/>
</dbReference>
<organism evidence="7 8">
    <name type="scientific">Abyssalbus ytuae</name>
    <dbReference type="NCBI Taxonomy" id="2926907"/>
    <lineage>
        <taxon>Bacteria</taxon>
        <taxon>Pseudomonadati</taxon>
        <taxon>Bacteroidota</taxon>
        <taxon>Flavobacteriia</taxon>
        <taxon>Flavobacteriales</taxon>
        <taxon>Flavobacteriaceae</taxon>
        <taxon>Abyssalbus</taxon>
    </lineage>
</organism>
<protein>
    <submittedName>
        <fullName evidence="7">Glycoside hydrolase family 3 C-terminal domain-containing protein</fullName>
    </submittedName>
</protein>
<dbReference type="Pfam" id="PF01915">
    <property type="entry name" value="Glyco_hydro_3_C"/>
    <property type="match status" value="1"/>
</dbReference>
<feature type="domain" description="Fibronectin type III-like" evidence="6">
    <location>
        <begin position="667"/>
        <end position="738"/>
    </location>
</feature>
<proteinExistence type="inferred from homology"/>
<accession>A0A9E6ZKR9</accession>
<comment type="similarity">
    <text evidence="1 4">Belongs to the glycosyl hydrolase 3 family.</text>
</comment>